<keyword evidence="13" id="KW-1185">Reference proteome</keyword>
<feature type="transmembrane region" description="Helical" evidence="8">
    <location>
        <begin position="68"/>
        <end position="87"/>
    </location>
</feature>
<organism evidence="12 13">
    <name type="scientific">Gillisia lutea</name>
    <dbReference type="NCBI Taxonomy" id="2909668"/>
    <lineage>
        <taxon>Bacteria</taxon>
        <taxon>Pseudomonadati</taxon>
        <taxon>Bacteroidota</taxon>
        <taxon>Flavobacteriia</taxon>
        <taxon>Flavobacteriales</taxon>
        <taxon>Flavobacteriaceae</taxon>
        <taxon>Gillisia</taxon>
    </lineage>
</organism>
<dbReference type="Pfam" id="PF00122">
    <property type="entry name" value="E1-E2_ATPase"/>
    <property type="match status" value="1"/>
</dbReference>
<feature type="transmembrane region" description="Helical" evidence="8">
    <location>
        <begin position="630"/>
        <end position="651"/>
    </location>
</feature>
<dbReference type="InterPro" id="IPR006068">
    <property type="entry name" value="ATPase_P-typ_cation-transptr_C"/>
</dbReference>
<dbReference type="InterPro" id="IPR023299">
    <property type="entry name" value="ATPase_P-typ_cyto_dom_N"/>
</dbReference>
<dbReference type="PROSITE" id="PS00154">
    <property type="entry name" value="ATPASE_E1_E2"/>
    <property type="match status" value="1"/>
</dbReference>
<keyword evidence="2 8" id="KW-0812">Transmembrane</keyword>
<proteinExistence type="predicted"/>
<feature type="domain" description="P-type ATPase A" evidence="9">
    <location>
        <begin position="100"/>
        <end position="201"/>
    </location>
</feature>
<dbReference type="Gene3D" id="2.70.150.10">
    <property type="entry name" value="Calcium-transporting ATPase, cytoplasmic transduction domain A"/>
    <property type="match status" value="1"/>
</dbReference>
<dbReference type="PRINTS" id="PR00120">
    <property type="entry name" value="HATPASE"/>
</dbReference>
<feature type="transmembrane region" description="Helical" evidence="8">
    <location>
        <begin position="253"/>
        <end position="278"/>
    </location>
</feature>
<feature type="transmembrane region" description="Helical" evidence="8">
    <location>
        <begin position="739"/>
        <end position="760"/>
    </location>
</feature>
<feature type="transmembrane region" description="Helical" evidence="8">
    <location>
        <begin position="224"/>
        <end position="241"/>
    </location>
</feature>
<dbReference type="PRINTS" id="PR00119">
    <property type="entry name" value="CATATPASE"/>
</dbReference>
<dbReference type="Proteomes" id="UP001179363">
    <property type="component" value="Unassembled WGS sequence"/>
</dbReference>
<evidence type="ECO:0000256" key="1">
    <source>
        <dbReference type="ARBA" id="ARBA00004141"/>
    </source>
</evidence>
<dbReference type="Gene3D" id="3.40.1110.10">
    <property type="entry name" value="Calcium-transporting ATPase, cytoplasmic domain N"/>
    <property type="match status" value="2"/>
</dbReference>
<dbReference type="InterPro" id="IPR044492">
    <property type="entry name" value="P_typ_ATPase_HD_dom"/>
</dbReference>
<gene>
    <name evidence="12" type="ORF">L1I30_13675</name>
</gene>
<evidence type="ECO:0000259" key="9">
    <source>
        <dbReference type="Pfam" id="PF00122"/>
    </source>
</evidence>
<feature type="transmembrane region" description="Helical" evidence="8">
    <location>
        <begin position="43"/>
        <end position="62"/>
    </location>
</feature>
<keyword evidence="5" id="KW-1278">Translocase</keyword>
<evidence type="ECO:0000256" key="5">
    <source>
        <dbReference type="ARBA" id="ARBA00022967"/>
    </source>
</evidence>
<reference evidence="12" key="1">
    <citation type="submission" date="2022-01" db="EMBL/GenBank/DDBJ databases">
        <title>Gillisia lutea sp. nov., isolated from marine plastic residues from the Malvarosa beach (Valencia, Spain).</title>
        <authorList>
            <person name="Vidal-Verdu A."/>
            <person name="Molina-Menor E."/>
            <person name="Satari L."/>
            <person name="Pascual J."/>
            <person name="Pereto J."/>
            <person name="Porcar M."/>
        </authorList>
    </citation>
    <scope>NUCLEOTIDE SEQUENCE</scope>
    <source>
        <strain evidence="12">M10.2A</strain>
    </source>
</reference>
<dbReference type="SFLD" id="SFLDG00002">
    <property type="entry name" value="C1.7:_P-type_atpase_like"/>
    <property type="match status" value="1"/>
</dbReference>
<keyword evidence="7 8" id="KW-0472">Membrane</keyword>
<dbReference type="SUPFAM" id="SSF81653">
    <property type="entry name" value="Calcium ATPase, transduction domain A"/>
    <property type="match status" value="1"/>
</dbReference>
<dbReference type="NCBIfam" id="TIGR01494">
    <property type="entry name" value="ATPase_P-type"/>
    <property type="match status" value="2"/>
</dbReference>
<dbReference type="InterPro" id="IPR023298">
    <property type="entry name" value="ATPase_P-typ_TM_dom_sf"/>
</dbReference>
<dbReference type="InterPro" id="IPR001757">
    <property type="entry name" value="P_typ_ATPase"/>
</dbReference>
<dbReference type="Pfam" id="PF00689">
    <property type="entry name" value="Cation_ATPase_C"/>
    <property type="match status" value="1"/>
</dbReference>
<dbReference type="PANTHER" id="PTHR42861">
    <property type="entry name" value="CALCIUM-TRANSPORTING ATPASE"/>
    <property type="match status" value="1"/>
</dbReference>
<feature type="domain" description="Cation-transporting P-type ATPase C-terminal" evidence="10">
    <location>
        <begin position="656"/>
        <end position="828"/>
    </location>
</feature>
<dbReference type="InterPro" id="IPR059000">
    <property type="entry name" value="ATPase_P-type_domA"/>
</dbReference>
<dbReference type="SUPFAM" id="SSF81665">
    <property type="entry name" value="Calcium ATPase, transmembrane domain M"/>
    <property type="match status" value="1"/>
</dbReference>
<name>A0ABS9EIN7_9FLAO</name>
<evidence type="ECO:0000256" key="8">
    <source>
        <dbReference type="SAM" id="Phobius"/>
    </source>
</evidence>
<dbReference type="InterPro" id="IPR018303">
    <property type="entry name" value="ATPase_P-typ_P_site"/>
</dbReference>
<evidence type="ECO:0000313" key="13">
    <source>
        <dbReference type="Proteomes" id="UP001179363"/>
    </source>
</evidence>
<feature type="transmembrane region" description="Helical" evidence="8">
    <location>
        <begin position="809"/>
        <end position="829"/>
    </location>
</feature>
<evidence type="ECO:0000259" key="11">
    <source>
        <dbReference type="Pfam" id="PF00690"/>
    </source>
</evidence>
<keyword evidence="3" id="KW-0547">Nucleotide-binding</keyword>
<dbReference type="InterPro" id="IPR008250">
    <property type="entry name" value="ATPase_P-typ_transduc_dom_A_sf"/>
</dbReference>
<protein>
    <submittedName>
        <fullName evidence="12">Cation-translocating P-type ATPase</fullName>
    </submittedName>
</protein>
<dbReference type="SUPFAM" id="SSF56784">
    <property type="entry name" value="HAD-like"/>
    <property type="match status" value="1"/>
</dbReference>
<evidence type="ECO:0000256" key="7">
    <source>
        <dbReference type="ARBA" id="ARBA00023136"/>
    </source>
</evidence>
<dbReference type="SFLD" id="SFLDF00027">
    <property type="entry name" value="p-type_atpase"/>
    <property type="match status" value="1"/>
</dbReference>
<comment type="caution">
    <text evidence="12">The sequence shown here is derived from an EMBL/GenBank/DDBJ whole genome shotgun (WGS) entry which is preliminary data.</text>
</comment>
<dbReference type="Gene3D" id="3.40.50.1000">
    <property type="entry name" value="HAD superfamily/HAD-like"/>
    <property type="match status" value="2"/>
</dbReference>
<evidence type="ECO:0000313" key="12">
    <source>
        <dbReference type="EMBL" id="MCF4102722.1"/>
    </source>
</evidence>
<evidence type="ECO:0000256" key="2">
    <source>
        <dbReference type="ARBA" id="ARBA00022692"/>
    </source>
</evidence>
<feature type="transmembrane region" description="Helical" evidence="8">
    <location>
        <begin position="772"/>
        <end position="789"/>
    </location>
</feature>
<feature type="domain" description="Cation-transporting P-type ATPase N-terminal" evidence="11">
    <location>
        <begin position="9"/>
        <end position="58"/>
    </location>
</feature>
<dbReference type="Pfam" id="PF00702">
    <property type="entry name" value="Hydrolase"/>
    <property type="match status" value="1"/>
</dbReference>
<dbReference type="EMBL" id="JAKGTH010000011">
    <property type="protein sequence ID" value="MCF4102722.1"/>
    <property type="molecule type" value="Genomic_DNA"/>
</dbReference>
<keyword evidence="6 8" id="KW-1133">Transmembrane helix</keyword>
<evidence type="ECO:0000259" key="10">
    <source>
        <dbReference type="Pfam" id="PF00689"/>
    </source>
</evidence>
<evidence type="ECO:0000256" key="6">
    <source>
        <dbReference type="ARBA" id="ARBA00022989"/>
    </source>
</evidence>
<dbReference type="Gene3D" id="1.20.1110.10">
    <property type="entry name" value="Calcium-transporting ATPase, transmembrane domain"/>
    <property type="match status" value="2"/>
</dbReference>
<dbReference type="SUPFAM" id="SSF81660">
    <property type="entry name" value="Metal cation-transporting ATPase, ATP-binding domain N"/>
    <property type="match status" value="1"/>
</dbReference>
<feature type="transmembrane region" description="Helical" evidence="8">
    <location>
        <begin position="706"/>
        <end position="727"/>
    </location>
</feature>
<accession>A0ABS9EIN7</accession>
<feature type="transmembrane region" description="Helical" evidence="8">
    <location>
        <begin position="657"/>
        <end position="679"/>
    </location>
</feature>
<dbReference type="InterPro" id="IPR023214">
    <property type="entry name" value="HAD_sf"/>
</dbReference>
<comment type="subcellular location">
    <subcellularLocation>
        <location evidence="1">Membrane</location>
        <topology evidence="1">Multi-pass membrane protein</topology>
    </subcellularLocation>
</comment>
<dbReference type="Pfam" id="PF00690">
    <property type="entry name" value="Cation_ATPase_N"/>
    <property type="match status" value="1"/>
</dbReference>
<dbReference type="RefSeq" id="WP_236134864.1">
    <property type="nucleotide sequence ID" value="NZ_JAKGTH010000011.1"/>
</dbReference>
<dbReference type="InterPro" id="IPR036412">
    <property type="entry name" value="HAD-like_sf"/>
</dbReference>
<evidence type="ECO:0000256" key="3">
    <source>
        <dbReference type="ARBA" id="ARBA00022741"/>
    </source>
</evidence>
<evidence type="ECO:0000256" key="4">
    <source>
        <dbReference type="ARBA" id="ARBA00022840"/>
    </source>
</evidence>
<keyword evidence="4" id="KW-0067">ATP-binding</keyword>
<dbReference type="InterPro" id="IPR004014">
    <property type="entry name" value="ATPase_P-typ_cation-transptr_N"/>
</dbReference>
<dbReference type="SFLD" id="SFLDS00003">
    <property type="entry name" value="Haloacid_Dehalogenase"/>
    <property type="match status" value="1"/>
</dbReference>
<sequence length="834" mass="94014">MKENPFAFTGLTDDEVLAARRKYGTNSRDTTENYFFWHMLKEIVQEPMFLLLLATSLIYFFLNETSEGFFLLGAIVIISTISVLQTARSNKALKSLKEYTQKLTSVIRNNTTVKIKSEEIVIGDIVVSEEGELITADGVILQLNDFSVNEAILTGEAFSVAKEIENPTNNKVYQGSAVVSGQCVYRVTHIGNFTKLGKIDTSLSNLKNQKSPLQIQITSFVKKMAILGFAIFLLIWGLSFYNSQNLMGSLLKGLTIAMSVLPEEIPVAFTTFMALGAYRLMKLGIVVKQMGTVETLGAATALCTDKTGTITQNKMELHKIYSYKKKSITTQDNWNTEDLFEIISFAMWASEIVPFNPMEIALHEVYQKLIIKDERPAYQMIHEYPLGGHPPMMTHIFKNKEGDRVIAVKGAPEGIVKHSKISDLEKQEILDKVDKLASEGLRVLAVGKVDWLKDEFPAHQQEFEFEFLGLLGFYDPPKDNIVHTLKQLYEAGIDIKMITGDNTLTAVSIANQIEFKNNTPPVTGRELMELDEQHFDERVLNGSIFTRVFPEVKVKIVNSLKKQHQIVGMTGDGVNDAPALKAAHIGIAMGLRGSDIAKEASSLILTDDDFGKMVDAIAMGRKIYLNLKKAIQYIISIHIPIILTVAVPLILGWVYPVIFTPVHVIFLELIMGPTCSIIYENEPLEKYSMQRAPRAMGETFLRWKELSISIFQGLAITLGCLFIYQFTVTKGYTEEGTRTLVFSTLIFSNVLLTLVNRSFYLSIISTFKYKNPWIWGIIGISVLLLILMIYEPHFSKFFKLEKVSGFELIFAFCIAFISVTWFEVYKWLLRNKRA</sequence>